<keyword evidence="4" id="KW-1185">Reference proteome</keyword>
<dbReference type="EMBL" id="SOCP01000002">
    <property type="protein sequence ID" value="TDV56281.1"/>
    <property type="molecule type" value="Genomic_DNA"/>
</dbReference>
<feature type="domain" description="Flavin reductase like" evidence="2">
    <location>
        <begin position="10"/>
        <end position="153"/>
    </location>
</feature>
<dbReference type="SUPFAM" id="SSF50475">
    <property type="entry name" value="FMN-binding split barrel"/>
    <property type="match status" value="1"/>
</dbReference>
<evidence type="ECO:0000313" key="4">
    <source>
        <dbReference type="Proteomes" id="UP000294927"/>
    </source>
</evidence>
<comment type="caution">
    <text evidence="3">The sequence shown here is derived from an EMBL/GenBank/DDBJ whole genome shotgun (WGS) entry which is preliminary data.</text>
</comment>
<proteinExistence type="predicted"/>
<dbReference type="InterPro" id="IPR050268">
    <property type="entry name" value="NADH-dep_flavin_reductase"/>
</dbReference>
<organism evidence="3 4">
    <name type="scientific">Actinophytocola oryzae</name>
    <dbReference type="NCBI Taxonomy" id="502181"/>
    <lineage>
        <taxon>Bacteria</taxon>
        <taxon>Bacillati</taxon>
        <taxon>Actinomycetota</taxon>
        <taxon>Actinomycetes</taxon>
        <taxon>Pseudonocardiales</taxon>
        <taxon>Pseudonocardiaceae</taxon>
    </lineage>
</organism>
<evidence type="ECO:0000259" key="2">
    <source>
        <dbReference type="SMART" id="SM00903"/>
    </source>
</evidence>
<dbReference type="GO" id="GO:0010181">
    <property type="term" value="F:FMN binding"/>
    <property type="evidence" value="ECO:0007669"/>
    <property type="project" value="InterPro"/>
</dbReference>
<dbReference type="AlphaFoldDB" id="A0A4V3FUR6"/>
<dbReference type="GO" id="GO:0006208">
    <property type="term" value="P:pyrimidine nucleobase catabolic process"/>
    <property type="evidence" value="ECO:0007669"/>
    <property type="project" value="TreeGrafter"/>
</dbReference>
<dbReference type="Pfam" id="PF01613">
    <property type="entry name" value="Flavin_Reduct"/>
    <property type="match status" value="1"/>
</dbReference>
<evidence type="ECO:0000256" key="1">
    <source>
        <dbReference type="ARBA" id="ARBA00023002"/>
    </source>
</evidence>
<accession>A0A4V3FUR6</accession>
<evidence type="ECO:0000313" key="3">
    <source>
        <dbReference type="EMBL" id="TDV56281.1"/>
    </source>
</evidence>
<name>A0A4V3FUR6_9PSEU</name>
<dbReference type="Gene3D" id="2.30.110.10">
    <property type="entry name" value="Electron Transport, Fmn-binding Protein, Chain A"/>
    <property type="match status" value="1"/>
</dbReference>
<dbReference type="InterPro" id="IPR012349">
    <property type="entry name" value="Split_barrel_FMN-bd"/>
</dbReference>
<dbReference type="InterPro" id="IPR002563">
    <property type="entry name" value="Flavin_Rdtase-like_dom"/>
</dbReference>
<dbReference type="SMART" id="SM00903">
    <property type="entry name" value="Flavin_Reduct"/>
    <property type="match status" value="1"/>
</dbReference>
<protein>
    <submittedName>
        <fullName evidence="3">Flavin reductase (DIM6/NTAB) family NADH-FMN oxidoreductase RutF</fullName>
    </submittedName>
</protein>
<keyword evidence="1" id="KW-0560">Oxidoreductase</keyword>
<dbReference type="PANTHER" id="PTHR30466">
    <property type="entry name" value="FLAVIN REDUCTASE"/>
    <property type="match status" value="1"/>
</dbReference>
<reference evidence="3 4" key="1">
    <citation type="submission" date="2019-03" db="EMBL/GenBank/DDBJ databases">
        <title>Genomic Encyclopedia of Archaeal and Bacterial Type Strains, Phase II (KMG-II): from individual species to whole genera.</title>
        <authorList>
            <person name="Goeker M."/>
        </authorList>
    </citation>
    <scope>NUCLEOTIDE SEQUENCE [LARGE SCALE GENOMIC DNA]</scope>
    <source>
        <strain evidence="3 4">DSM 45499</strain>
    </source>
</reference>
<sequence length="155" mass="16435">MNAAQLRDFMRSWATGVAVVTALLDGKPVGCTVNAFTSVSLDPPLVLVSLTETSQTLTAIRDNHTFGVNILAENQHHLATHFATTPPAHRFAAVPHELTTGIPTLTDALATLTCSVADTIRVADHVLVFGRPRRHTSPAATTPAILYAGGYRALA</sequence>
<dbReference type="Proteomes" id="UP000294927">
    <property type="component" value="Unassembled WGS sequence"/>
</dbReference>
<dbReference type="GO" id="GO:0042602">
    <property type="term" value="F:riboflavin reductase (NADPH) activity"/>
    <property type="evidence" value="ECO:0007669"/>
    <property type="project" value="TreeGrafter"/>
</dbReference>
<gene>
    <name evidence="3" type="ORF">CLV71_102347</name>
</gene>
<dbReference type="PANTHER" id="PTHR30466:SF1">
    <property type="entry name" value="FMN REDUCTASE (NADH) RUTF"/>
    <property type="match status" value="1"/>
</dbReference>